<evidence type="ECO:0000256" key="1">
    <source>
        <dbReference type="ARBA" id="ARBA00010254"/>
    </source>
</evidence>
<keyword evidence="3 6" id="KW-0694">RNA-binding</keyword>
<keyword evidence="2 6" id="KW-0699">rRNA-binding</keyword>
<dbReference type="PROSITE" id="PS00056">
    <property type="entry name" value="RIBOSOMAL_S17"/>
    <property type="match status" value="1"/>
</dbReference>
<evidence type="ECO:0000256" key="2">
    <source>
        <dbReference type="ARBA" id="ARBA00022730"/>
    </source>
</evidence>
<accession>A0A1G2DBI5</accession>
<dbReference type="PANTHER" id="PTHR10744:SF1">
    <property type="entry name" value="SMALL RIBOSOMAL SUBUNIT PROTEIN US17M"/>
    <property type="match status" value="1"/>
</dbReference>
<feature type="compositionally biased region" description="Basic and acidic residues" evidence="8">
    <location>
        <begin position="81"/>
        <end position="97"/>
    </location>
</feature>
<dbReference type="Proteomes" id="UP000178099">
    <property type="component" value="Unassembled WGS sequence"/>
</dbReference>
<dbReference type="InterPro" id="IPR000266">
    <property type="entry name" value="Ribosomal_uS17"/>
</dbReference>
<dbReference type="PANTHER" id="PTHR10744">
    <property type="entry name" value="40S RIBOSOMAL PROTEIN S11 FAMILY MEMBER"/>
    <property type="match status" value="1"/>
</dbReference>
<dbReference type="NCBIfam" id="NF004123">
    <property type="entry name" value="PRK05610.1"/>
    <property type="match status" value="1"/>
</dbReference>
<sequence>MATNTTQHNKRRLKGTVLKDAKDKTTIVLVTSFKMHPKYKKYVKASKRYKAHDEHNVSKAGDVVEIEETRPISKDKHFRIVVHDANPRMKTNDTNVR</sequence>
<comment type="subunit">
    <text evidence="6">Part of the 30S ribosomal subunit.</text>
</comment>
<dbReference type="GO" id="GO:0003735">
    <property type="term" value="F:structural constituent of ribosome"/>
    <property type="evidence" value="ECO:0007669"/>
    <property type="project" value="UniProtKB-UniRule"/>
</dbReference>
<evidence type="ECO:0000256" key="5">
    <source>
        <dbReference type="ARBA" id="ARBA00023274"/>
    </source>
</evidence>
<evidence type="ECO:0000256" key="6">
    <source>
        <dbReference type="HAMAP-Rule" id="MF_01345"/>
    </source>
</evidence>
<dbReference type="Pfam" id="PF00366">
    <property type="entry name" value="Ribosomal_S17"/>
    <property type="match status" value="1"/>
</dbReference>
<evidence type="ECO:0000313" key="10">
    <source>
        <dbReference type="Proteomes" id="UP000178099"/>
    </source>
</evidence>
<gene>
    <name evidence="6" type="primary">rpsQ</name>
    <name evidence="9" type="ORF">A3D67_01350</name>
</gene>
<dbReference type="AlphaFoldDB" id="A0A1G2DBI5"/>
<evidence type="ECO:0000256" key="4">
    <source>
        <dbReference type="ARBA" id="ARBA00022980"/>
    </source>
</evidence>
<dbReference type="GO" id="GO:0019843">
    <property type="term" value="F:rRNA binding"/>
    <property type="evidence" value="ECO:0007669"/>
    <property type="project" value="UniProtKB-UniRule"/>
</dbReference>
<proteinExistence type="inferred from homology"/>
<dbReference type="InterPro" id="IPR012340">
    <property type="entry name" value="NA-bd_OB-fold"/>
</dbReference>
<dbReference type="NCBIfam" id="TIGR03635">
    <property type="entry name" value="uS17_bact"/>
    <property type="match status" value="1"/>
</dbReference>
<dbReference type="GO" id="GO:0022627">
    <property type="term" value="C:cytosolic small ribosomal subunit"/>
    <property type="evidence" value="ECO:0007669"/>
    <property type="project" value="UniProtKB-UniRule"/>
</dbReference>
<dbReference type="HAMAP" id="MF_01345_B">
    <property type="entry name" value="Ribosomal_uS17_B"/>
    <property type="match status" value="1"/>
</dbReference>
<evidence type="ECO:0000256" key="7">
    <source>
        <dbReference type="RuleBase" id="RU003872"/>
    </source>
</evidence>
<name>A0A1G2DBI5_9BACT</name>
<evidence type="ECO:0000256" key="8">
    <source>
        <dbReference type="SAM" id="MobiDB-lite"/>
    </source>
</evidence>
<dbReference type="InterPro" id="IPR019979">
    <property type="entry name" value="Ribosomal_uS17_CS"/>
</dbReference>
<protein>
    <recommendedName>
        <fullName evidence="6">Small ribosomal subunit protein uS17</fullName>
    </recommendedName>
</protein>
<comment type="similarity">
    <text evidence="1 6 7">Belongs to the universal ribosomal protein uS17 family.</text>
</comment>
<evidence type="ECO:0000313" key="9">
    <source>
        <dbReference type="EMBL" id="OGZ10903.1"/>
    </source>
</evidence>
<feature type="region of interest" description="Disordered" evidence="8">
    <location>
        <begin position="78"/>
        <end position="97"/>
    </location>
</feature>
<dbReference type="CDD" id="cd00364">
    <property type="entry name" value="Ribosomal_uS17"/>
    <property type="match status" value="1"/>
</dbReference>
<reference evidence="9 10" key="1">
    <citation type="journal article" date="2016" name="Nat. Commun.">
        <title>Thousands of microbial genomes shed light on interconnected biogeochemical processes in an aquifer system.</title>
        <authorList>
            <person name="Anantharaman K."/>
            <person name="Brown C.T."/>
            <person name="Hug L.A."/>
            <person name="Sharon I."/>
            <person name="Castelle C.J."/>
            <person name="Probst A.J."/>
            <person name="Thomas B.C."/>
            <person name="Singh A."/>
            <person name="Wilkins M.J."/>
            <person name="Karaoz U."/>
            <person name="Brodie E.L."/>
            <person name="Williams K.H."/>
            <person name="Hubbard S.S."/>
            <person name="Banfield J.F."/>
        </authorList>
    </citation>
    <scope>NUCLEOTIDE SEQUENCE [LARGE SCALE GENOMIC DNA]</scope>
</reference>
<organism evidence="9 10">
    <name type="scientific">Candidatus Lloydbacteria bacterium RIFCSPHIGHO2_02_FULL_51_22</name>
    <dbReference type="NCBI Taxonomy" id="1798663"/>
    <lineage>
        <taxon>Bacteria</taxon>
        <taxon>Candidatus Lloydiibacteriota</taxon>
    </lineage>
</organism>
<evidence type="ECO:0000256" key="3">
    <source>
        <dbReference type="ARBA" id="ARBA00022884"/>
    </source>
</evidence>
<dbReference type="SUPFAM" id="SSF50249">
    <property type="entry name" value="Nucleic acid-binding proteins"/>
    <property type="match status" value="1"/>
</dbReference>
<dbReference type="Gene3D" id="2.40.50.140">
    <property type="entry name" value="Nucleic acid-binding proteins"/>
    <property type="match status" value="1"/>
</dbReference>
<dbReference type="InterPro" id="IPR019984">
    <property type="entry name" value="Ribosomal_uS17_bact/chlr"/>
</dbReference>
<keyword evidence="5 6" id="KW-0687">Ribonucleoprotein</keyword>
<dbReference type="PRINTS" id="PR00973">
    <property type="entry name" value="RIBOSOMALS17"/>
</dbReference>
<comment type="caution">
    <text evidence="9">The sequence shown here is derived from an EMBL/GenBank/DDBJ whole genome shotgun (WGS) entry which is preliminary data.</text>
</comment>
<comment type="function">
    <text evidence="6">One of the primary rRNA binding proteins, it binds specifically to the 5'-end of 16S ribosomal RNA.</text>
</comment>
<dbReference type="EMBL" id="MHLN01000030">
    <property type="protein sequence ID" value="OGZ10903.1"/>
    <property type="molecule type" value="Genomic_DNA"/>
</dbReference>
<dbReference type="GO" id="GO:0006412">
    <property type="term" value="P:translation"/>
    <property type="evidence" value="ECO:0007669"/>
    <property type="project" value="UniProtKB-UniRule"/>
</dbReference>
<keyword evidence="4 6" id="KW-0689">Ribosomal protein</keyword>